<dbReference type="AlphaFoldDB" id="A0A9Q3KCA7"/>
<evidence type="ECO:0000313" key="1">
    <source>
        <dbReference type="EMBL" id="MBW0576670.1"/>
    </source>
</evidence>
<proteinExistence type="predicted"/>
<sequence>HQVFPKLIFLGWRRSPPSLFKHRDEISDDFLAISTLGQDPGLLPPSEIQNQKTDIKSAIQIWKFPFLEPQKLSETLVNCNKNTQEEQPNLGYDAISSNGYPSWPQETIENPQLSRLLALLSQAASFRWCPCGGYRTSSTLEKEYVLQTSQDLLQASKSASSLGLIAIALINKKVGLYSVPHPAQVNTLIDHLMDPKISNHVPVFEYTY</sequence>
<protein>
    <submittedName>
        <fullName evidence="1">Uncharacterized protein</fullName>
    </submittedName>
</protein>
<keyword evidence="2" id="KW-1185">Reference proteome</keyword>
<dbReference type="Proteomes" id="UP000765509">
    <property type="component" value="Unassembled WGS sequence"/>
</dbReference>
<gene>
    <name evidence="1" type="ORF">O181_116385</name>
</gene>
<name>A0A9Q3KCA7_9BASI</name>
<feature type="non-terminal residue" evidence="1">
    <location>
        <position position="1"/>
    </location>
</feature>
<reference evidence="1" key="1">
    <citation type="submission" date="2021-03" db="EMBL/GenBank/DDBJ databases">
        <title>Draft genome sequence of rust myrtle Austropuccinia psidii MF-1, a brazilian biotype.</title>
        <authorList>
            <person name="Quecine M.C."/>
            <person name="Pachon D.M.R."/>
            <person name="Bonatelli M.L."/>
            <person name="Correr F.H."/>
            <person name="Franceschini L.M."/>
            <person name="Leite T.F."/>
            <person name="Margarido G.R.A."/>
            <person name="Almeida C.A."/>
            <person name="Ferrarezi J.A."/>
            <person name="Labate C.A."/>
        </authorList>
    </citation>
    <scope>NUCLEOTIDE SEQUENCE</scope>
    <source>
        <strain evidence="1">MF-1</strain>
    </source>
</reference>
<dbReference type="EMBL" id="AVOT02098916">
    <property type="protein sequence ID" value="MBW0576670.1"/>
    <property type="molecule type" value="Genomic_DNA"/>
</dbReference>
<accession>A0A9Q3KCA7</accession>
<organism evidence="1 2">
    <name type="scientific">Austropuccinia psidii MF-1</name>
    <dbReference type="NCBI Taxonomy" id="1389203"/>
    <lineage>
        <taxon>Eukaryota</taxon>
        <taxon>Fungi</taxon>
        <taxon>Dikarya</taxon>
        <taxon>Basidiomycota</taxon>
        <taxon>Pucciniomycotina</taxon>
        <taxon>Pucciniomycetes</taxon>
        <taxon>Pucciniales</taxon>
        <taxon>Sphaerophragmiaceae</taxon>
        <taxon>Austropuccinia</taxon>
    </lineage>
</organism>
<comment type="caution">
    <text evidence="1">The sequence shown here is derived from an EMBL/GenBank/DDBJ whole genome shotgun (WGS) entry which is preliminary data.</text>
</comment>
<evidence type="ECO:0000313" key="2">
    <source>
        <dbReference type="Proteomes" id="UP000765509"/>
    </source>
</evidence>